<evidence type="ECO:0000313" key="2">
    <source>
        <dbReference type="Proteomes" id="UP001196413"/>
    </source>
</evidence>
<comment type="caution">
    <text evidence="1">The sequence shown here is derived from an EMBL/GenBank/DDBJ whole genome shotgun (WGS) entry which is preliminary data.</text>
</comment>
<name>A0AAD5N199_PARTN</name>
<reference evidence="1" key="1">
    <citation type="submission" date="2021-06" db="EMBL/GenBank/DDBJ databases">
        <title>Parelaphostrongylus tenuis whole genome reference sequence.</title>
        <authorList>
            <person name="Garwood T.J."/>
            <person name="Larsen P.A."/>
            <person name="Fountain-Jones N.M."/>
            <person name="Garbe J.R."/>
            <person name="Macchietto M.G."/>
            <person name="Kania S.A."/>
            <person name="Gerhold R.W."/>
            <person name="Richards J.E."/>
            <person name="Wolf T.M."/>
        </authorList>
    </citation>
    <scope>NUCLEOTIDE SEQUENCE</scope>
    <source>
        <strain evidence="1">MNPRO001-30</strain>
        <tissue evidence="1">Meninges</tissue>
    </source>
</reference>
<organism evidence="1 2">
    <name type="scientific">Parelaphostrongylus tenuis</name>
    <name type="common">Meningeal worm</name>
    <dbReference type="NCBI Taxonomy" id="148309"/>
    <lineage>
        <taxon>Eukaryota</taxon>
        <taxon>Metazoa</taxon>
        <taxon>Ecdysozoa</taxon>
        <taxon>Nematoda</taxon>
        <taxon>Chromadorea</taxon>
        <taxon>Rhabditida</taxon>
        <taxon>Rhabditina</taxon>
        <taxon>Rhabditomorpha</taxon>
        <taxon>Strongyloidea</taxon>
        <taxon>Metastrongylidae</taxon>
        <taxon>Parelaphostrongylus</taxon>
    </lineage>
</organism>
<dbReference type="InterPro" id="IPR024855">
    <property type="entry name" value="UNC79"/>
</dbReference>
<dbReference type="EMBL" id="JAHQIW010003284">
    <property type="protein sequence ID" value="KAJ1358036.1"/>
    <property type="molecule type" value="Genomic_DNA"/>
</dbReference>
<dbReference type="Proteomes" id="UP001196413">
    <property type="component" value="Unassembled WGS sequence"/>
</dbReference>
<dbReference type="AlphaFoldDB" id="A0AAD5N199"/>
<proteinExistence type="predicted"/>
<protein>
    <submittedName>
        <fullName evidence="1">Uncharacterized protein</fullName>
    </submittedName>
</protein>
<sequence>MAPVKGNKVVQTALSALFYHFVTSLHDPNPSVAQRAMIALRALPTQTLKMICFCFESQFDSCIIDRPIIVNTIRLLTTQLPDETMLTFDFFIQRFETLVLESQLCSQSEETIFVQDLMHSDPMSEIYQRKINKVKKAIEEAATAKSIVKYLQEYNALKHQLTYQPSNLSTTVLCLPRLPLWRRRGRLSEAALSCRMKIRRVVTMVKVVNRWRQMAANITVGAASIVTLIAASAPRRTYPTTAQRMLWHVNGGDEGFRAKLYHFYSRRILR</sequence>
<dbReference type="PANTHER" id="PTHR21696:SF2">
    <property type="entry name" value="PROTEIN UNC-79 HOMOLOG"/>
    <property type="match status" value="1"/>
</dbReference>
<evidence type="ECO:0000313" key="1">
    <source>
        <dbReference type="EMBL" id="KAJ1358036.1"/>
    </source>
</evidence>
<keyword evidence="2" id="KW-1185">Reference proteome</keyword>
<gene>
    <name evidence="1" type="ORF">KIN20_016340</name>
</gene>
<dbReference type="PANTHER" id="PTHR21696">
    <property type="entry name" value="PROTEIN UNC-79 HOMOLOG"/>
    <property type="match status" value="1"/>
</dbReference>
<accession>A0AAD5N199</accession>